<reference evidence="1 2" key="1">
    <citation type="submission" date="2018-08" db="EMBL/GenBank/DDBJ databases">
        <title>Erythrobacter zhengii sp.nov., a bacterium isolated from deep-sea sediment.</title>
        <authorList>
            <person name="Fang C."/>
            <person name="Wu Y.-H."/>
            <person name="Sun C."/>
            <person name="Wang H."/>
            <person name="Cheng H."/>
            <person name="Meng F.-X."/>
            <person name="Wang C.-S."/>
            <person name="Xu X.-W."/>
        </authorList>
    </citation>
    <scope>NUCLEOTIDE SEQUENCE [LARGE SCALE GENOMIC DNA]</scope>
    <source>
        <strain evidence="1 2">CCTCC AB 2015396</strain>
    </source>
</reference>
<dbReference type="InterPro" id="IPR042557">
    <property type="entry name" value="SCO4226"/>
</dbReference>
<keyword evidence="2" id="KW-1185">Reference proteome</keyword>
<dbReference type="Pfam" id="PF14026">
    <property type="entry name" value="SCO4226-like"/>
    <property type="match status" value="1"/>
</dbReference>
<dbReference type="OrthoDB" id="9800027at2"/>
<dbReference type="Gene3D" id="3.30.70.3090">
    <property type="entry name" value="ORF SCO4226, nickel-binding ferredoxin-like monomer"/>
    <property type="match status" value="1"/>
</dbReference>
<protein>
    <submittedName>
        <fullName evidence="1">DUF4242 domain-containing protein</fullName>
    </submittedName>
</protein>
<evidence type="ECO:0000313" key="1">
    <source>
        <dbReference type="EMBL" id="RIV83294.1"/>
    </source>
</evidence>
<name>A0A3A1P3S6_9SPHN</name>
<dbReference type="Proteomes" id="UP000265366">
    <property type="component" value="Unassembled WGS sequence"/>
</dbReference>
<gene>
    <name evidence="1" type="ORF">D2V17_13695</name>
</gene>
<accession>A0A3A1P3S6</accession>
<dbReference type="InterPro" id="IPR025336">
    <property type="entry name" value="SCO4226-like"/>
</dbReference>
<dbReference type="EMBL" id="QXFM01000113">
    <property type="protein sequence ID" value="RIV83294.1"/>
    <property type="molecule type" value="Genomic_DNA"/>
</dbReference>
<dbReference type="AlphaFoldDB" id="A0A3A1P3S6"/>
<organism evidence="1 2">
    <name type="scientific">Aurantiacibacter xanthus</name>
    <dbReference type="NCBI Taxonomy" id="1784712"/>
    <lineage>
        <taxon>Bacteria</taxon>
        <taxon>Pseudomonadati</taxon>
        <taxon>Pseudomonadota</taxon>
        <taxon>Alphaproteobacteria</taxon>
        <taxon>Sphingomonadales</taxon>
        <taxon>Erythrobacteraceae</taxon>
        <taxon>Aurantiacibacter</taxon>
    </lineage>
</organism>
<evidence type="ECO:0000313" key="2">
    <source>
        <dbReference type="Proteomes" id="UP000265366"/>
    </source>
</evidence>
<proteinExistence type="predicted"/>
<comment type="caution">
    <text evidence="1">The sequence shown here is derived from an EMBL/GenBank/DDBJ whole genome shotgun (WGS) entry which is preliminary data.</text>
</comment>
<sequence>MATMKMFIDIHDSANGTLPEGLTEAQFRGVYEQYAEACRAEGVTSLRAHAGLGEGRVFCVSLAPDAEAVRRAHERVGMTFDSITEVTDISSFNMLLGAQAA</sequence>